<keyword evidence="3" id="KW-1185">Reference proteome</keyword>
<dbReference type="EMBL" id="JANKAS010000012">
    <property type="protein sequence ID" value="MCR1899675.1"/>
    <property type="molecule type" value="Genomic_DNA"/>
</dbReference>
<keyword evidence="1" id="KW-1133">Transmembrane helix</keyword>
<feature type="transmembrane region" description="Helical" evidence="1">
    <location>
        <begin position="175"/>
        <end position="195"/>
    </location>
</feature>
<keyword evidence="1" id="KW-0812">Transmembrane</keyword>
<dbReference type="Proteomes" id="UP001205748">
    <property type="component" value="Unassembled WGS sequence"/>
</dbReference>
<organism evidence="2 3">
    <name type="scientific">Irregularibacter muris</name>
    <dbReference type="NCBI Taxonomy" id="1796619"/>
    <lineage>
        <taxon>Bacteria</taxon>
        <taxon>Bacillati</taxon>
        <taxon>Bacillota</taxon>
        <taxon>Clostridia</taxon>
        <taxon>Eubacteriales</taxon>
        <taxon>Eubacteriaceae</taxon>
        <taxon>Irregularibacter</taxon>
    </lineage>
</organism>
<comment type="caution">
    <text evidence="2">The sequence shown here is derived from an EMBL/GenBank/DDBJ whole genome shotgun (WGS) entry which is preliminary data.</text>
</comment>
<dbReference type="SUPFAM" id="SSF158560">
    <property type="entry name" value="BH3980-like"/>
    <property type="match status" value="1"/>
</dbReference>
<protein>
    <recommendedName>
        <fullName evidence="4">DUF1048 domain-containing protein</fullName>
    </recommendedName>
</protein>
<evidence type="ECO:0000256" key="1">
    <source>
        <dbReference type="SAM" id="Phobius"/>
    </source>
</evidence>
<feature type="transmembrane region" description="Helical" evidence="1">
    <location>
        <begin position="100"/>
        <end position="117"/>
    </location>
</feature>
<feature type="transmembrane region" description="Helical" evidence="1">
    <location>
        <begin position="123"/>
        <end position="144"/>
    </location>
</feature>
<keyword evidence="1" id="KW-0472">Membrane</keyword>
<evidence type="ECO:0000313" key="3">
    <source>
        <dbReference type="Proteomes" id="UP001205748"/>
    </source>
</evidence>
<dbReference type="AlphaFoldDB" id="A0AAE3HHV5"/>
<evidence type="ECO:0000313" key="2">
    <source>
        <dbReference type="EMBL" id="MCR1899675.1"/>
    </source>
</evidence>
<sequence>MFLEWKLKTIRLQTQKKLNKRNLSLYKSMISYMKNSDLRNIEREEILQQIMDMLLQAQQEGKPAEMIIGEDYEFFCQFIINEVEDSKSILYRVLNFIQRYFVWMLIFLGVFTLINSIDSGVISLQITMNQLYLSNIFSLILIPFTRKSKRNALNVPLHPRLPFVRINIHRDSTEYPLGILILIAMFLMFLIRTIFGEDVFQYSFYLHQYLPYILGMVVAIIVVEVYKRIVD</sequence>
<feature type="transmembrane region" description="Helical" evidence="1">
    <location>
        <begin position="207"/>
        <end position="226"/>
    </location>
</feature>
<proteinExistence type="predicted"/>
<name>A0AAE3HHV5_9FIRM</name>
<gene>
    <name evidence="2" type="ORF">NSA47_11880</name>
</gene>
<reference evidence="2" key="1">
    <citation type="submission" date="2022-07" db="EMBL/GenBank/DDBJ databases">
        <title>Enhanced cultured diversity of the mouse gut microbiota enables custom-made synthetic communities.</title>
        <authorList>
            <person name="Afrizal A."/>
        </authorList>
    </citation>
    <scope>NUCLEOTIDE SEQUENCE</scope>
    <source>
        <strain evidence="2">DSM 28593</strain>
    </source>
</reference>
<accession>A0AAE3HHV5</accession>
<evidence type="ECO:0008006" key="4">
    <source>
        <dbReference type="Google" id="ProtNLM"/>
    </source>
</evidence>
<dbReference type="Gene3D" id="1.10.1900.10">
    <property type="entry name" value="c-terminal domain of poly(a) binding protein"/>
    <property type="match status" value="1"/>
</dbReference>
<dbReference type="RefSeq" id="WP_257532274.1">
    <property type="nucleotide sequence ID" value="NZ_JANKAS010000012.1"/>
</dbReference>